<dbReference type="FunFam" id="2.60.260.20:FF:000013">
    <property type="entry name" value="DnaJ subfamily B member 11"/>
    <property type="match status" value="1"/>
</dbReference>
<dbReference type="Pfam" id="PF01556">
    <property type="entry name" value="DnaJ_C"/>
    <property type="match status" value="1"/>
</dbReference>
<keyword evidence="5" id="KW-1185">Reference proteome</keyword>
<dbReference type="InterPro" id="IPR001623">
    <property type="entry name" value="DnaJ_domain"/>
</dbReference>
<dbReference type="SUPFAM" id="SSF46565">
    <property type="entry name" value="Chaperone J-domain"/>
    <property type="match status" value="1"/>
</dbReference>
<feature type="signal peptide" evidence="2">
    <location>
        <begin position="1"/>
        <end position="32"/>
    </location>
</feature>
<dbReference type="PROSITE" id="PS50076">
    <property type="entry name" value="DNAJ_2"/>
    <property type="match status" value="1"/>
</dbReference>
<dbReference type="InterPro" id="IPR008971">
    <property type="entry name" value="HSP40/DnaJ_pept-bd"/>
</dbReference>
<dbReference type="CDD" id="cd06257">
    <property type="entry name" value="DnaJ"/>
    <property type="match status" value="1"/>
</dbReference>
<accession>A0AAX4P825</accession>
<dbReference type="InterPro" id="IPR051736">
    <property type="entry name" value="DnaJ-B11-like"/>
</dbReference>
<dbReference type="SMART" id="SM00271">
    <property type="entry name" value="DnaJ"/>
    <property type="match status" value="1"/>
</dbReference>
<organism evidence="4 5">
    <name type="scientific">Chloropicon roscoffensis</name>
    <dbReference type="NCBI Taxonomy" id="1461544"/>
    <lineage>
        <taxon>Eukaryota</taxon>
        <taxon>Viridiplantae</taxon>
        <taxon>Chlorophyta</taxon>
        <taxon>Chloropicophyceae</taxon>
        <taxon>Chloropicales</taxon>
        <taxon>Chloropicaceae</taxon>
        <taxon>Chloropicon</taxon>
    </lineage>
</organism>
<dbReference type="GO" id="GO:0051082">
    <property type="term" value="F:unfolded protein binding"/>
    <property type="evidence" value="ECO:0007669"/>
    <property type="project" value="InterPro"/>
</dbReference>
<dbReference type="Pfam" id="PF00226">
    <property type="entry name" value="DnaJ"/>
    <property type="match status" value="1"/>
</dbReference>
<proteinExistence type="predicted"/>
<gene>
    <name evidence="4" type="ORF">HKI87_05g37940</name>
</gene>
<dbReference type="Proteomes" id="UP001472866">
    <property type="component" value="Chromosome 05"/>
</dbReference>
<dbReference type="AlphaFoldDB" id="A0AAX4P825"/>
<evidence type="ECO:0000256" key="1">
    <source>
        <dbReference type="ARBA" id="ARBA00022729"/>
    </source>
</evidence>
<feature type="domain" description="J" evidence="3">
    <location>
        <begin position="34"/>
        <end position="99"/>
    </location>
</feature>
<dbReference type="Gene3D" id="1.10.287.110">
    <property type="entry name" value="DnaJ domain"/>
    <property type="match status" value="1"/>
</dbReference>
<dbReference type="InterPro" id="IPR018253">
    <property type="entry name" value="DnaJ_domain_CS"/>
</dbReference>
<feature type="chain" id="PRO_5043993893" evidence="2">
    <location>
        <begin position="33"/>
        <end position="368"/>
    </location>
</feature>
<dbReference type="GO" id="GO:0006457">
    <property type="term" value="P:protein folding"/>
    <property type="evidence" value="ECO:0007669"/>
    <property type="project" value="InterPro"/>
</dbReference>
<dbReference type="PANTHER" id="PTHR44298">
    <property type="entry name" value="DNAJ HOMOLOG SUBFAMILY B MEMBER 11"/>
    <property type="match status" value="1"/>
</dbReference>
<evidence type="ECO:0000313" key="5">
    <source>
        <dbReference type="Proteomes" id="UP001472866"/>
    </source>
</evidence>
<sequence>MAAAVFSWTSRMARLAVLGLILVACCLALASAEDYYKILGVSKSSSPAQIKRAYRKLAVELHPDKNGGDEEATAKFAEVNNAYEVLSDSDKRSVYDRYGEEGLKQQGGGRGGGGGGDPFDIFNSFLGGGGGFGFNFGGGGQEQQEPETPKGADLVIDLECTLEDLYVGRNFAVTRTKTVTEKAPGKRQCNCRRVFKTQQMGPGMFTQTLATECDTCDNLRFVAEEINLEIEVEPGMAQGHVIRFFEEGDAVLDGDPGDLLFKIVEVESPNLEEWSRIPGTPLDLRLRHWITLKEALLGFTHQVNHLDGEPFTLTQPGVVQYGHVAKLKGKGMPSKSDNSKRGDLYVVLMVELPETLTSAQKKDFEKLL</sequence>
<dbReference type="EMBL" id="CP151505">
    <property type="protein sequence ID" value="WZN62258.1"/>
    <property type="molecule type" value="Genomic_DNA"/>
</dbReference>
<evidence type="ECO:0000256" key="2">
    <source>
        <dbReference type="SAM" id="SignalP"/>
    </source>
</evidence>
<dbReference type="InterPro" id="IPR036869">
    <property type="entry name" value="J_dom_sf"/>
</dbReference>
<dbReference type="PROSITE" id="PS00636">
    <property type="entry name" value="DNAJ_1"/>
    <property type="match status" value="1"/>
</dbReference>
<keyword evidence="1 2" id="KW-0732">Signal</keyword>
<evidence type="ECO:0000259" key="3">
    <source>
        <dbReference type="PROSITE" id="PS50076"/>
    </source>
</evidence>
<dbReference type="InterPro" id="IPR002939">
    <property type="entry name" value="DnaJ_C"/>
</dbReference>
<dbReference type="SUPFAM" id="SSF49493">
    <property type="entry name" value="HSP40/DnaJ peptide-binding domain"/>
    <property type="match status" value="2"/>
</dbReference>
<dbReference type="Gene3D" id="2.60.260.20">
    <property type="entry name" value="Urease metallochaperone UreE, N-terminal domain"/>
    <property type="match status" value="2"/>
</dbReference>
<reference evidence="4 5" key="1">
    <citation type="submission" date="2024-03" db="EMBL/GenBank/DDBJ databases">
        <title>Complete genome sequence of the green alga Chloropicon roscoffensis RCC1871.</title>
        <authorList>
            <person name="Lemieux C."/>
            <person name="Pombert J.-F."/>
            <person name="Otis C."/>
            <person name="Turmel M."/>
        </authorList>
    </citation>
    <scope>NUCLEOTIDE SEQUENCE [LARGE SCALE GENOMIC DNA]</scope>
    <source>
        <strain evidence="4 5">RCC1871</strain>
    </source>
</reference>
<evidence type="ECO:0000313" key="4">
    <source>
        <dbReference type="EMBL" id="WZN62258.1"/>
    </source>
</evidence>
<protein>
    <submittedName>
        <fullName evidence="4">DnaJ-like protein</fullName>
    </submittedName>
</protein>
<dbReference type="PANTHER" id="PTHR44298:SF1">
    <property type="entry name" value="DNAJ HOMOLOG SUBFAMILY B MEMBER 11"/>
    <property type="match status" value="1"/>
</dbReference>
<name>A0AAX4P825_9CHLO</name>
<dbReference type="PRINTS" id="PR00625">
    <property type="entry name" value="JDOMAIN"/>
</dbReference>
<dbReference type="CDD" id="cd10747">
    <property type="entry name" value="DnaJ_C"/>
    <property type="match status" value="1"/>
</dbReference>